<dbReference type="EMBL" id="PQXO01000783">
    <property type="protein sequence ID" value="TGO82641.1"/>
    <property type="molecule type" value="Genomic_DNA"/>
</dbReference>
<keyword evidence="3" id="KW-1185">Reference proteome</keyword>
<comment type="caution">
    <text evidence="2">The sequence shown here is derived from an EMBL/GenBank/DDBJ whole genome shotgun (WGS) entry which is preliminary data.</text>
</comment>
<feature type="region of interest" description="Disordered" evidence="1">
    <location>
        <begin position="60"/>
        <end position="95"/>
    </location>
</feature>
<organism evidence="2 3">
    <name type="scientific">Botrytis porri</name>
    <dbReference type="NCBI Taxonomy" id="87229"/>
    <lineage>
        <taxon>Eukaryota</taxon>
        <taxon>Fungi</taxon>
        <taxon>Dikarya</taxon>
        <taxon>Ascomycota</taxon>
        <taxon>Pezizomycotina</taxon>
        <taxon>Leotiomycetes</taxon>
        <taxon>Helotiales</taxon>
        <taxon>Sclerotiniaceae</taxon>
        <taxon>Botrytis</taxon>
    </lineage>
</organism>
<proteinExistence type="predicted"/>
<evidence type="ECO:0000256" key="1">
    <source>
        <dbReference type="SAM" id="MobiDB-lite"/>
    </source>
</evidence>
<sequence length="634" mass="71566">MEEEELFTLFESITATLRCELAAQKTENEINRSIIDGLQQTIRDKNANIKSLKAVIKHQQQASINRNNPTVSPNIDGSADSDGSDDDSDSSKQKESMSALYLVGLLIRRRLMTSSIPGSIQTPSIPKKHFKYRDNSSAHGPNPVADALAVLRPSLFKCRESFSEHYRDIYGIDPSVITANSSSRSFVQLAKIHGSFKLYLPLDLKSERDWNYEQLQYRVALLISKPQFYTIQQSLPNIARLLRNCYDVGFAIVFPKDGVSVNDDIINFNDIPEADRKTSLIDLAHGFFDLSLVPEDRKEEVFRRLEIAFNTKGSTMDASPTNETPNTTELPIIMDVLESCSPQSTTSAIPFSIDQGRDEMTLVGHQRRGTKVIHEVRDVDVEPLSAQKNQHVEEKIEPVNKPILDDSRKKELEIARKELAEADEIIQRQDTKTAQLLEWKNQNSLLVEDMERDHASRYLAARKSFPNPKPGNYRNSPLIEEGNSAARGGRCLADLQRMEIKPVDGDSDWFEKGYFVTINGVQRFKGISARIKTPINESLPAEGETAEDDTHTMEVLLFKDAVVKTLFEEVFSKWVAAVDRDQTTPREIRKDPKAMSFGSRSYLPGKTNRSRWNRGSSIMGTISEGVKRVIEKIL</sequence>
<evidence type="ECO:0000313" key="3">
    <source>
        <dbReference type="Proteomes" id="UP000297280"/>
    </source>
</evidence>
<accession>A0A4Z1K966</accession>
<evidence type="ECO:0000313" key="2">
    <source>
        <dbReference type="EMBL" id="TGO82641.1"/>
    </source>
</evidence>
<protein>
    <submittedName>
        <fullName evidence="2">Uncharacterized protein</fullName>
    </submittedName>
</protein>
<reference evidence="2 3" key="1">
    <citation type="submission" date="2017-12" db="EMBL/GenBank/DDBJ databases">
        <title>Comparative genomics of Botrytis spp.</title>
        <authorList>
            <person name="Valero-Jimenez C.A."/>
            <person name="Tapia P."/>
            <person name="Veloso J."/>
            <person name="Silva-Moreno E."/>
            <person name="Staats M."/>
            <person name="Valdes J.H."/>
            <person name="Van Kan J.A.L."/>
        </authorList>
    </citation>
    <scope>NUCLEOTIDE SEQUENCE [LARGE SCALE GENOMIC DNA]</scope>
    <source>
        <strain evidence="2 3">MUCL3349</strain>
    </source>
</reference>
<feature type="region of interest" description="Disordered" evidence="1">
    <location>
        <begin position="586"/>
        <end position="610"/>
    </location>
</feature>
<feature type="region of interest" description="Disordered" evidence="1">
    <location>
        <begin position="462"/>
        <end position="481"/>
    </location>
</feature>
<feature type="compositionally biased region" description="Polar residues" evidence="1">
    <location>
        <begin position="60"/>
        <end position="75"/>
    </location>
</feature>
<dbReference type="AlphaFoldDB" id="A0A4Z1K966"/>
<dbReference type="Proteomes" id="UP000297280">
    <property type="component" value="Unassembled WGS sequence"/>
</dbReference>
<gene>
    <name evidence="2" type="ORF">BPOR_0786g00010</name>
</gene>
<name>A0A4Z1K966_9HELO</name>